<feature type="transmembrane region" description="Helical" evidence="13">
    <location>
        <begin position="66"/>
        <end position="85"/>
    </location>
</feature>
<dbReference type="PROSITE" id="PS50089">
    <property type="entry name" value="ZF_RING_2"/>
    <property type="match status" value="1"/>
</dbReference>
<evidence type="ECO:0000313" key="15">
    <source>
        <dbReference type="EMBL" id="KAL3534059.1"/>
    </source>
</evidence>
<dbReference type="EMBL" id="JBJUIK010000003">
    <property type="protein sequence ID" value="KAL3534059.1"/>
    <property type="molecule type" value="Genomic_DNA"/>
</dbReference>
<comment type="catalytic activity">
    <reaction evidence="1">
        <text>S-ubiquitinyl-[E2 ubiquitin-conjugating enzyme]-L-cysteine + [acceptor protein]-L-lysine = [E2 ubiquitin-conjugating enzyme]-L-cysteine + N(6)-ubiquitinyl-[acceptor protein]-L-lysine.</text>
        <dbReference type="EC" id="2.3.2.27"/>
    </reaction>
</comment>
<keyword evidence="10 13" id="KW-1133">Transmembrane helix</keyword>
<evidence type="ECO:0000256" key="6">
    <source>
        <dbReference type="ARBA" id="ARBA00022723"/>
    </source>
</evidence>
<feature type="transmembrane region" description="Helical" evidence="13">
    <location>
        <begin position="145"/>
        <end position="162"/>
    </location>
</feature>
<feature type="domain" description="RING-type" evidence="14">
    <location>
        <begin position="279"/>
        <end position="320"/>
    </location>
</feature>
<dbReference type="SUPFAM" id="SSF57850">
    <property type="entry name" value="RING/U-box"/>
    <property type="match status" value="1"/>
</dbReference>
<keyword evidence="7 12" id="KW-0863">Zinc-finger</keyword>
<organism evidence="15 16">
    <name type="scientific">Cinchona calisaya</name>
    <dbReference type="NCBI Taxonomy" id="153742"/>
    <lineage>
        <taxon>Eukaryota</taxon>
        <taxon>Viridiplantae</taxon>
        <taxon>Streptophyta</taxon>
        <taxon>Embryophyta</taxon>
        <taxon>Tracheophyta</taxon>
        <taxon>Spermatophyta</taxon>
        <taxon>Magnoliopsida</taxon>
        <taxon>eudicotyledons</taxon>
        <taxon>Gunneridae</taxon>
        <taxon>Pentapetalae</taxon>
        <taxon>asterids</taxon>
        <taxon>lamiids</taxon>
        <taxon>Gentianales</taxon>
        <taxon>Rubiaceae</taxon>
        <taxon>Cinchonoideae</taxon>
        <taxon>Cinchoneae</taxon>
        <taxon>Cinchona</taxon>
    </lineage>
</organism>
<evidence type="ECO:0000256" key="11">
    <source>
        <dbReference type="ARBA" id="ARBA00023136"/>
    </source>
</evidence>
<keyword evidence="5 13" id="KW-0812">Transmembrane</keyword>
<feature type="transmembrane region" description="Helical" evidence="13">
    <location>
        <begin position="174"/>
        <end position="205"/>
    </location>
</feature>
<keyword evidence="4" id="KW-0808">Transferase</keyword>
<keyword evidence="8" id="KW-0833">Ubl conjugation pathway</keyword>
<dbReference type="Pfam" id="PF13639">
    <property type="entry name" value="zf-RING_2"/>
    <property type="match status" value="1"/>
</dbReference>
<evidence type="ECO:0000256" key="1">
    <source>
        <dbReference type="ARBA" id="ARBA00000900"/>
    </source>
</evidence>
<keyword evidence="9" id="KW-0862">Zinc</keyword>
<comment type="caution">
    <text evidence="15">The sequence shown here is derived from an EMBL/GenBank/DDBJ whole genome shotgun (WGS) entry which is preliminary data.</text>
</comment>
<dbReference type="GO" id="GO:0016020">
    <property type="term" value="C:membrane"/>
    <property type="evidence" value="ECO:0007669"/>
    <property type="project" value="UniProtKB-SubCell"/>
</dbReference>
<reference evidence="15 16" key="1">
    <citation type="submission" date="2024-11" db="EMBL/GenBank/DDBJ databases">
        <title>A near-complete genome assembly of Cinchona calisaya.</title>
        <authorList>
            <person name="Lian D.C."/>
            <person name="Zhao X.W."/>
            <person name="Wei L."/>
        </authorList>
    </citation>
    <scope>NUCLEOTIDE SEQUENCE [LARGE SCALE GENOMIC DNA]</scope>
    <source>
        <tissue evidence="15">Nenye</tissue>
    </source>
</reference>
<evidence type="ECO:0000256" key="7">
    <source>
        <dbReference type="ARBA" id="ARBA00022771"/>
    </source>
</evidence>
<dbReference type="PANTHER" id="PTHR45977">
    <property type="entry name" value="TARGET OF ERK KINASE MPK-1"/>
    <property type="match status" value="1"/>
</dbReference>
<evidence type="ECO:0000256" key="5">
    <source>
        <dbReference type="ARBA" id="ARBA00022692"/>
    </source>
</evidence>
<evidence type="ECO:0000256" key="12">
    <source>
        <dbReference type="PROSITE-ProRule" id="PRU00175"/>
    </source>
</evidence>
<dbReference type="PANTHER" id="PTHR45977:SF19">
    <property type="entry name" value="RING-TYPE DOMAIN-CONTAINING PROTEIN"/>
    <property type="match status" value="1"/>
</dbReference>
<evidence type="ECO:0000313" key="16">
    <source>
        <dbReference type="Proteomes" id="UP001630127"/>
    </source>
</evidence>
<dbReference type="AlphaFoldDB" id="A0ABD3AS65"/>
<dbReference type="EC" id="2.3.2.27" evidence="3"/>
<keyword evidence="11 13" id="KW-0472">Membrane</keyword>
<evidence type="ECO:0000256" key="10">
    <source>
        <dbReference type="ARBA" id="ARBA00022989"/>
    </source>
</evidence>
<dbReference type="SMART" id="SM00184">
    <property type="entry name" value="RING"/>
    <property type="match status" value="1"/>
</dbReference>
<dbReference type="Gene3D" id="3.30.40.10">
    <property type="entry name" value="Zinc/RING finger domain, C3HC4 (zinc finger)"/>
    <property type="match status" value="1"/>
</dbReference>
<evidence type="ECO:0000256" key="3">
    <source>
        <dbReference type="ARBA" id="ARBA00012483"/>
    </source>
</evidence>
<feature type="transmembrane region" description="Helical" evidence="13">
    <location>
        <begin position="118"/>
        <end position="138"/>
    </location>
</feature>
<evidence type="ECO:0000256" key="8">
    <source>
        <dbReference type="ARBA" id="ARBA00022786"/>
    </source>
</evidence>
<evidence type="ECO:0000256" key="13">
    <source>
        <dbReference type="SAM" id="Phobius"/>
    </source>
</evidence>
<evidence type="ECO:0000259" key="14">
    <source>
        <dbReference type="PROSITE" id="PS50089"/>
    </source>
</evidence>
<evidence type="ECO:0000256" key="2">
    <source>
        <dbReference type="ARBA" id="ARBA00004141"/>
    </source>
</evidence>
<keyword evidence="16" id="KW-1185">Reference proteome</keyword>
<dbReference type="GO" id="GO:0008270">
    <property type="term" value="F:zinc ion binding"/>
    <property type="evidence" value="ECO:0007669"/>
    <property type="project" value="UniProtKB-KW"/>
</dbReference>
<name>A0ABD3AS65_9GENT</name>
<evidence type="ECO:0000256" key="4">
    <source>
        <dbReference type="ARBA" id="ARBA00022679"/>
    </source>
</evidence>
<comment type="subcellular location">
    <subcellularLocation>
        <location evidence="2">Membrane</location>
        <topology evidence="2">Multi-pass membrane protein</topology>
    </subcellularLocation>
</comment>
<sequence>MDQENQQQQGLLLESNHNSTNVWLGPTTLSHHRIFINDDDDEEEEEVPTQEEEECPYSRPFVVLDLIWNSGFVLVAAFVLLTTFTERPTTPLRLWIAGYALQCLLHVGFVWFDCQRAFSIVYGFHGLYPFSLLSNFSFVKRLESINTLISSIWWVFGFYWIYTGGQALLQDSPHLYWLSVVFLAFDVFFMIFCIAMACIIFFLLVCCFPLLARVAYAITIGEGASEDDIRTLPKYRYRQPNTPGVFNCCKKQEEAGSIAHFGSNNNMPGLAFSVEDSECCICLHGYEEGVEMCALPCNHHFHYRCICKWLRINATCPLCKFNILQGETSV</sequence>
<dbReference type="InterPro" id="IPR013083">
    <property type="entry name" value="Znf_RING/FYVE/PHD"/>
</dbReference>
<dbReference type="InterPro" id="IPR001841">
    <property type="entry name" value="Znf_RING"/>
</dbReference>
<keyword evidence="6" id="KW-0479">Metal-binding</keyword>
<accession>A0ABD3AS65</accession>
<proteinExistence type="predicted"/>
<dbReference type="GO" id="GO:0061630">
    <property type="term" value="F:ubiquitin protein ligase activity"/>
    <property type="evidence" value="ECO:0007669"/>
    <property type="project" value="UniProtKB-EC"/>
</dbReference>
<dbReference type="Proteomes" id="UP001630127">
    <property type="component" value="Unassembled WGS sequence"/>
</dbReference>
<feature type="transmembrane region" description="Helical" evidence="13">
    <location>
        <begin position="92"/>
        <end position="112"/>
    </location>
</feature>
<evidence type="ECO:0000256" key="9">
    <source>
        <dbReference type="ARBA" id="ARBA00022833"/>
    </source>
</evidence>
<gene>
    <name evidence="15" type="ORF">ACH5RR_007580</name>
</gene>
<protein>
    <recommendedName>
        <fullName evidence="3">RING-type E3 ubiquitin transferase</fullName>
        <ecNumber evidence="3">2.3.2.27</ecNumber>
    </recommendedName>
</protein>